<evidence type="ECO:0000256" key="2">
    <source>
        <dbReference type="SAM" id="Phobius"/>
    </source>
</evidence>
<dbReference type="RefSeq" id="WP_188496265.1">
    <property type="nucleotide sequence ID" value="NZ_BMFV01000005.1"/>
</dbReference>
<comment type="caution">
    <text evidence="6">The sequence shown here is derived from an EMBL/GenBank/DDBJ whole genome shotgun (WGS) entry which is preliminary data.</text>
</comment>
<dbReference type="EMBL" id="BMFV01000005">
    <property type="protein sequence ID" value="GGH77555.1"/>
    <property type="molecule type" value="Genomic_DNA"/>
</dbReference>
<dbReference type="PANTHER" id="PTHR40038">
    <property type="entry name" value="MEMBRANE-ASSOCIATED PROTEIN TCAA"/>
    <property type="match status" value="1"/>
</dbReference>
<evidence type="ECO:0000259" key="3">
    <source>
        <dbReference type="Pfam" id="PF22813"/>
    </source>
</evidence>
<feature type="domain" description="TcaA second" evidence="3">
    <location>
        <begin position="96"/>
        <end position="183"/>
    </location>
</feature>
<feature type="transmembrane region" description="Helical" evidence="2">
    <location>
        <begin position="64"/>
        <end position="85"/>
    </location>
</feature>
<dbReference type="Pfam" id="PF25155">
    <property type="entry name" value="NTF2_YvbJ"/>
    <property type="match status" value="1"/>
</dbReference>
<evidence type="ECO:0000313" key="6">
    <source>
        <dbReference type="EMBL" id="GGH77555.1"/>
    </source>
</evidence>
<keyword evidence="7" id="KW-1185">Reference proteome</keyword>
<keyword evidence="2" id="KW-0812">Transmembrane</keyword>
<dbReference type="AlphaFoldDB" id="A0A8J2ZUQ2"/>
<dbReference type="Proteomes" id="UP000656813">
    <property type="component" value="Unassembled WGS sequence"/>
</dbReference>
<evidence type="ECO:0008006" key="8">
    <source>
        <dbReference type="Google" id="ProtNLM"/>
    </source>
</evidence>
<feature type="domain" description="YvbJ-like NTF2-like" evidence="5">
    <location>
        <begin position="343"/>
        <end position="453"/>
    </location>
</feature>
<dbReference type="Pfam" id="PF22813">
    <property type="entry name" value="TcaA_2nd"/>
    <property type="match status" value="1"/>
</dbReference>
<protein>
    <recommendedName>
        <fullName evidence="8">Zinc ribbon domain-containing protein</fullName>
    </recommendedName>
</protein>
<evidence type="ECO:0000259" key="4">
    <source>
        <dbReference type="Pfam" id="PF22820"/>
    </source>
</evidence>
<dbReference type="Pfam" id="PF22820">
    <property type="entry name" value="TcaA_3rd_4th"/>
    <property type="match status" value="1"/>
</dbReference>
<evidence type="ECO:0000259" key="5">
    <source>
        <dbReference type="Pfam" id="PF25155"/>
    </source>
</evidence>
<dbReference type="PANTHER" id="PTHR40038:SF1">
    <property type="entry name" value="MEMBRANE-ASSOCIATED PROTEIN TCAA"/>
    <property type="match status" value="1"/>
</dbReference>
<accession>A0A8J2ZUQ2</accession>
<organism evidence="6 7">
    <name type="scientific">Pullulanibacillus pueri</name>
    <dbReference type="NCBI Taxonomy" id="1437324"/>
    <lineage>
        <taxon>Bacteria</taxon>
        <taxon>Bacillati</taxon>
        <taxon>Bacillota</taxon>
        <taxon>Bacilli</taxon>
        <taxon>Bacillales</taxon>
        <taxon>Sporolactobacillaceae</taxon>
        <taxon>Pullulanibacillus</taxon>
    </lineage>
</organism>
<dbReference type="GO" id="GO:0005886">
    <property type="term" value="C:plasma membrane"/>
    <property type="evidence" value="ECO:0007669"/>
    <property type="project" value="UniProtKB-SubCell"/>
</dbReference>
<sequence length="472" mass="53573">MHYCSNCGEALNEHEKYCKSCGMKSDKVALRREETSAKEQVASTEHPSPPQDTPASQKRLSRKAWIGMGSGVMVIILLVTAYLVMANHYGRSHAAKTLSEAIKTENASKIADLLIYTSGDTNITQASVKPFTDYLKEHPNEKKNILKDIETQGQGHGVYSSLFDLKIYKHKKWGLFKVYTFAVDPYRLTINPVRAEANVTVNGQTKTYDGKQALTFDHLFPGQYQIEGSWSGDYAKLHDEQTVELTSPKDLEQSVDLDLKGQLIELHTNAPHAKVLINSQETDLQAADIQHFGPVDPETTFALQSEKLPWGTVTSEPIQVTKDQTDYTIQLTPFDKDTINTMLETMNTFAKQRAKANSQKRVEAYQNVDKSYLVDLETEIKYMGATKGWKNAKLMKTEYAIDNLDYETNYKKEYVVQIPAKFTYHVDTNKKTIEQQLLVSVAYVPKDKNWKLSYSFDHDFPKDAKQTKAFNF</sequence>
<name>A0A8J2ZUQ2_9BACL</name>
<keyword evidence="2" id="KW-0472">Membrane</keyword>
<keyword evidence="2" id="KW-1133">Transmembrane helix</keyword>
<dbReference type="InterPro" id="IPR054529">
    <property type="entry name" value="TcaA_2nd"/>
</dbReference>
<reference evidence="6" key="2">
    <citation type="submission" date="2020-09" db="EMBL/GenBank/DDBJ databases">
        <authorList>
            <person name="Sun Q."/>
            <person name="Zhou Y."/>
        </authorList>
    </citation>
    <scope>NUCLEOTIDE SEQUENCE</scope>
    <source>
        <strain evidence="6">CGMCC 1.12777</strain>
    </source>
</reference>
<feature type="region of interest" description="Disordered" evidence="1">
    <location>
        <begin position="32"/>
        <end position="58"/>
    </location>
</feature>
<proteinExistence type="predicted"/>
<gene>
    <name evidence="6" type="ORF">GCM10007096_09620</name>
</gene>
<dbReference type="InterPro" id="IPR054530">
    <property type="entry name" value="TcaA_4th"/>
</dbReference>
<dbReference type="InterPro" id="IPR056902">
    <property type="entry name" value="NTF2_YvbJ"/>
</dbReference>
<reference evidence="6" key="1">
    <citation type="journal article" date="2014" name="Int. J. Syst. Evol. Microbiol.">
        <title>Complete genome sequence of Corynebacterium casei LMG S-19264T (=DSM 44701T), isolated from a smear-ripened cheese.</title>
        <authorList>
            <consortium name="US DOE Joint Genome Institute (JGI-PGF)"/>
            <person name="Walter F."/>
            <person name="Albersmeier A."/>
            <person name="Kalinowski J."/>
            <person name="Ruckert C."/>
        </authorList>
    </citation>
    <scope>NUCLEOTIDE SEQUENCE</scope>
    <source>
        <strain evidence="6">CGMCC 1.12777</strain>
    </source>
</reference>
<feature type="domain" description="TcaA 4th" evidence="4">
    <location>
        <begin position="261"/>
        <end position="330"/>
    </location>
</feature>
<evidence type="ECO:0000256" key="1">
    <source>
        <dbReference type="SAM" id="MobiDB-lite"/>
    </source>
</evidence>
<evidence type="ECO:0000313" key="7">
    <source>
        <dbReference type="Proteomes" id="UP000656813"/>
    </source>
</evidence>